<accession>R8MYZ3</accession>
<reference evidence="2" key="1">
    <citation type="submission" date="2012-12" db="EMBL/GenBank/DDBJ databases">
        <title>The genome sequence of Bacillus cereus VD146.</title>
        <authorList>
            <consortium name="The Broad Institute Genome Sequencing Platform"/>
            <consortium name="The Broad Institute Genome Sequencing Center for Infectious Disease"/>
            <person name="Feldgarden M."/>
            <person name="Van der Auwera G.A."/>
            <person name="Mahillon J."/>
            <person name="Duprez V."/>
            <person name="Timmery S."/>
            <person name="Mattelet C."/>
            <person name="Dierick K."/>
            <person name="Sun M."/>
            <person name="Yu Z."/>
            <person name="Zhu L."/>
            <person name="Hu X."/>
            <person name="Shank E.B."/>
            <person name="Swiecicka I."/>
            <person name="Hansen B.M."/>
            <person name="Andrup L."/>
            <person name="Walker B."/>
            <person name="Young S.K."/>
            <person name="Zeng Q."/>
            <person name="Gargeya S."/>
            <person name="Fitzgerald M."/>
            <person name="Haas B."/>
            <person name="Abouelleil A."/>
            <person name="Alvarado L."/>
            <person name="Arachchi H.M."/>
            <person name="Berlin A.M."/>
            <person name="Chapman S.B."/>
            <person name="Dewar J."/>
            <person name="Goldberg J."/>
            <person name="Griggs A."/>
            <person name="Gujja S."/>
            <person name="Hansen M."/>
            <person name="Howarth C."/>
            <person name="Imamovic A."/>
            <person name="Larimer J."/>
            <person name="McCowan C."/>
            <person name="Murphy C."/>
            <person name="Neiman D."/>
            <person name="Pearson M."/>
            <person name="Priest M."/>
            <person name="Roberts A."/>
            <person name="Saif S."/>
            <person name="Shea T."/>
            <person name="Sisk P."/>
            <person name="Sykes S."/>
            <person name="Wortman J."/>
            <person name="Nusbaum C."/>
            <person name="Birren B."/>
        </authorList>
    </citation>
    <scope>NUCLEOTIDE SEQUENCE [LARGE SCALE GENOMIC DNA]</scope>
    <source>
        <strain evidence="2">VD146</strain>
    </source>
</reference>
<sequence>MSGKEVEIIGSNTASAISYAQNIENGMKDSLNEAKNLKAYVTCANWS</sequence>
<dbReference type="AlphaFoldDB" id="R8MYZ3"/>
<evidence type="ECO:0000313" key="1">
    <source>
        <dbReference type="EMBL" id="EOP39381.1"/>
    </source>
</evidence>
<gene>
    <name evidence="1" type="ORF">IK1_02348</name>
</gene>
<protein>
    <submittedName>
        <fullName evidence="1">Uncharacterized protein</fullName>
    </submittedName>
</protein>
<dbReference type="EMBL" id="AHFE01000044">
    <property type="protein sequence ID" value="EOP39381.1"/>
    <property type="molecule type" value="Genomic_DNA"/>
</dbReference>
<proteinExistence type="predicted"/>
<dbReference type="RefSeq" id="WP_016120505.1">
    <property type="nucleotide sequence ID" value="NZ_KB976677.1"/>
</dbReference>
<dbReference type="Proteomes" id="UP000014020">
    <property type="component" value="Unassembled WGS sequence"/>
</dbReference>
<organism evidence="1 2">
    <name type="scientific">Bacillus cereus (strain VD146)</name>
    <dbReference type="NCBI Taxonomy" id="1053236"/>
    <lineage>
        <taxon>Bacteria</taxon>
        <taxon>Bacillati</taxon>
        <taxon>Bacillota</taxon>
        <taxon>Bacilli</taxon>
        <taxon>Bacillales</taxon>
        <taxon>Bacillaceae</taxon>
        <taxon>Bacillus</taxon>
        <taxon>Bacillus cereus group</taxon>
    </lineage>
</organism>
<name>R8MYZ3_BACCX</name>
<comment type="caution">
    <text evidence="1">The sequence shown here is derived from an EMBL/GenBank/DDBJ whole genome shotgun (WGS) entry which is preliminary data.</text>
</comment>
<evidence type="ECO:0000313" key="2">
    <source>
        <dbReference type="Proteomes" id="UP000014020"/>
    </source>
</evidence>
<dbReference type="PATRIC" id="fig|1053236.3.peg.3782"/>
<dbReference type="HOGENOM" id="CLU_3164301_0_0_9"/>